<dbReference type="Pfam" id="PF04434">
    <property type="entry name" value="SWIM"/>
    <property type="match status" value="1"/>
</dbReference>
<dbReference type="PROSITE" id="PS51192">
    <property type="entry name" value="HELICASE_ATP_BIND_1"/>
    <property type="match status" value="1"/>
</dbReference>
<dbReference type="InterPro" id="IPR027417">
    <property type="entry name" value="P-loop_NTPase"/>
</dbReference>
<dbReference type="Proteomes" id="UP000646478">
    <property type="component" value="Unassembled WGS sequence"/>
</dbReference>
<comment type="caution">
    <text evidence="6">The sequence shown here is derived from an EMBL/GenBank/DDBJ whole genome shotgun (WGS) entry which is preliminary data.</text>
</comment>
<dbReference type="CDD" id="cd18012">
    <property type="entry name" value="DEXQc_arch_SWI2_SNF2"/>
    <property type="match status" value="1"/>
</dbReference>
<keyword evidence="7" id="KW-1185">Reference proteome</keyword>
<accession>A0A916S751</accession>
<dbReference type="Gene3D" id="3.40.50.10810">
    <property type="entry name" value="Tandem AAA-ATPase domain"/>
    <property type="match status" value="1"/>
</dbReference>
<evidence type="ECO:0000259" key="5">
    <source>
        <dbReference type="PROSITE" id="PS51194"/>
    </source>
</evidence>
<dbReference type="InterPro" id="IPR038718">
    <property type="entry name" value="SNF2-like_sf"/>
</dbReference>
<gene>
    <name evidence="6" type="ORF">GCM10011491_12280</name>
</gene>
<dbReference type="InterPro" id="IPR049730">
    <property type="entry name" value="SNF2/RAD54-like_C"/>
</dbReference>
<dbReference type="InterPro" id="IPR014001">
    <property type="entry name" value="Helicase_ATP-bd"/>
</dbReference>
<dbReference type="Pfam" id="PF00176">
    <property type="entry name" value="SNF2-rel_dom"/>
    <property type="match status" value="1"/>
</dbReference>
<dbReference type="SMART" id="SM00487">
    <property type="entry name" value="DEXDc"/>
    <property type="match status" value="1"/>
</dbReference>
<evidence type="ECO:0000256" key="2">
    <source>
        <dbReference type="PROSITE-ProRule" id="PRU00325"/>
    </source>
</evidence>
<dbReference type="InterPro" id="IPR000330">
    <property type="entry name" value="SNF2_N"/>
</dbReference>
<protein>
    <recommendedName>
        <fullName evidence="8">Helicase SNF2</fullName>
    </recommendedName>
</protein>
<keyword evidence="2" id="KW-0862">Zinc</keyword>
<dbReference type="GO" id="GO:0004386">
    <property type="term" value="F:helicase activity"/>
    <property type="evidence" value="ECO:0007669"/>
    <property type="project" value="UniProtKB-KW"/>
</dbReference>
<dbReference type="PROSITE" id="PS51194">
    <property type="entry name" value="HELICASE_CTER"/>
    <property type="match status" value="1"/>
</dbReference>
<dbReference type="Gene3D" id="3.40.50.300">
    <property type="entry name" value="P-loop containing nucleotide triphosphate hydrolases"/>
    <property type="match status" value="1"/>
</dbReference>
<name>A0A916S751_9HYPH</name>
<keyword evidence="2" id="KW-0479">Metal-binding</keyword>
<dbReference type="SUPFAM" id="SSF52540">
    <property type="entry name" value="P-loop containing nucleoside triphosphate hydrolases"/>
    <property type="match status" value="2"/>
</dbReference>
<feature type="domain" description="SWIM-type" evidence="3">
    <location>
        <begin position="65"/>
        <end position="103"/>
    </location>
</feature>
<evidence type="ECO:0008006" key="8">
    <source>
        <dbReference type="Google" id="ProtNLM"/>
    </source>
</evidence>
<feature type="domain" description="Helicase C-terminal" evidence="5">
    <location>
        <begin position="984"/>
        <end position="1139"/>
    </location>
</feature>
<evidence type="ECO:0000259" key="4">
    <source>
        <dbReference type="PROSITE" id="PS51192"/>
    </source>
</evidence>
<keyword evidence="1" id="KW-0378">Hydrolase</keyword>
<evidence type="ECO:0000259" key="3">
    <source>
        <dbReference type="PROSITE" id="PS50966"/>
    </source>
</evidence>
<reference evidence="6" key="2">
    <citation type="submission" date="2020-09" db="EMBL/GenBank/DDBJ databases">
        <authorList>
            <person name="Sun Q."/>
            <person name="Zhou Y."/>
        </authorList>
    </citation>
    <scope>NUCLEOTIDE SEQUENCE</scope>
    <source>
        <strain evidence="6">CGMCC 1.15082</strain>
    </source>
</reference>
<reference evidence="6" key="1">
    <citation type="journal article" date="2014" name="Int. J. Syst. Evol. Microbiol.">
        <title>Complete genome sequence of Corynebacterium casei LMG S-19264T (=DSM 44701T), isolated from a smear-ripened cheese.</title>
        <authorList>
            <consortium name="US DOE Joint Genome Institute (JGI-PGF)"/>
            <person name="Walter F."/>
            <person name="Albersmeier A."/>
            <person name="Kalinowski J."/>
            <person name="Ruckert C."/>
        </authorList>
    </citation>
    <scope>NUCLEOTIDE SEQUENCE</scope>
    <source>
        <strain evidence="6">CGMCC 1.15082</strain>
    </source>
</reference>
<feature type="domain" description="Helicase ATP-binding" evidence="4">
    <location>
        <begin position="695"/>
        <end position="856"/>
    </location>
</feature>
<dbReference type="GO" id="GO:0005524">
    <property type="term" value="F:ATP binding"/>
    <property type="evidence" value="ECO:0007669"/>
    <property type="project" value="InterPro"/>
</dbReference>
<dbReference type="InterPro" id="IPR001650">
    <property type="entry name" value="Helicase_C-like"/>
</dbReference>
<evidence type="ECO:0000313" key="6">
    <source>
        <dbReference type="EMBL" id="GGA86212.1"/>
    </source>
</evidence>
<dbReference type="EMBL" id="BMHH01000004">
    <property type="protein sequence ID" value="GGA86212.1"/>
    <property type="molecule type" value="Genomic_DNA"/>
</dbReference>
<evidence type="ECO:0000313" key="7">
    <source>
        <dbReference type="Proteomes" id="UP000646478"/>
    </source>
</evidence>
<organism evidence="6 7">
    <name type="scientific">Brucella endophytica</name>
    <dbReference type="NCBI Taxonomy" id="1963359"/>
    <lineage>
        <taxon>Bacteria</taxon>
        <taxon>Pseudomonadati</taxon>
        <taxon>Pseudomonadota</taxon>
        <taxon>Alphaproteobacteria</taxon>
        <taxon>Hyphomicrobiales</taxon>
        <taxon>Brucellaceae</taxon>
        <taxon>Brucella/Ochrobactrum group</taxon>
        <taxon>Brucella</taxon>
    </lineage>
</organism>
<keyword evidence="2" id="KW-0863">Zinc-finger</keyword>
<evidence type="ECO:0000256" key="1">
    <source>
        <dbReference type="ARBA" id="ARBA00022801"/>
    </source>
</evidence>
<dbReference type="Pfam" id="PF00271">
    <property type="entry name" value="Helicase_C"/>
    <property type="match status" value="1"/>
</dbReference>
<dbReference type="CDD" id="cd18793">
    <property type="entry name" value="SF2_C_SNF"/>
    <property type="match status" value="1"/>
</dbReference>
<dbReference type="PROSITE" id="PS50966">
    <property type="entry name" value="ZF_SWIM"/>
    <property type="match status" value="1"/>
</dbReference>
<dbReference type="GO" id="GO:0008270">
    <property type="term" value="F:zinc ion binding"/>
    <property type="evidence" value="ECO:0007669"/>
    <property type="project" value="UniProtKB-KW"/>
</dbReference>
<dbReference type="GO" id="GO:0016787">
    <property type="term" value="F:hydrolase activity"/>
    <property type="evidence" value="ECO:0007669"/>
    <property type="project" value="UniProtKB-KW"/>
</dbReference>
<dbReference type="PANTHER" id="PTHR10799">
    <property type="entry name" value="SNF2/RAD54 HELICASE FAMILY"/>
    <property type="match status" value="1"/>
</dbReference>
<dbReference type="AlphaFoldDB" id="A0A916S751"/>
<dbReference type="SMART" id="SM00490">
    <property type="entry name" value="HELICc"/>
    <property type="match status" value="1"/>
</dbReference>
<sequence length="1152" mass="127436">MLDKSELSDAMNYPQAEIRRLFDTVTWERGAAYAREGRVLSASWGDGSQIVKATVRGSGRNTYGQTIHVAYDSNGAIRAVAGHCSCPIGYNCKHVAAVCYSRASGKAGRAPPSVRMNREAVKNPASAPATLPARLASWLGDLQAAQSQMPDDPDIWPATVRDRLLYLLNVDGNGRLTIETMKSTVLKNGNLSATARRYDVSRIDRQNSPKFIRLRDLKIISRLKMLGFAQPYYYYGQQPEPVPGEIYALLEMIAETGLGRWRDPAGPALHAGETREGVFQWQTLKQGAQQLMLTDKDGRRLHPLPLDPPAFVDPQTGEIGLLTLDAPARMVPLLLNAPVIPAEHASQIMRTLLEMPQVPIPVPQRIDTETRQARAPLPVLRLSLTKATRHGQYSWMREPVQLPTLRLSFDYDGRVFGDGPGGQERFLENGKAVTLLRDRQAEEQAFDRLQEAGALFAADIIETPDRNAGKTALYFSTADELTTELFGSSGFDDAVLEFMTDTLPELRKDGWRIEIAEDWPYKLYDGPMEIRGAAVPRGGDGRSDYFSMGVHLEAGGEELDLVPMIRQLLDELAFLDRDAPDWDDIVEGILAQMTLYPRLKDGRLIPLEAASLLPLLRVFLSAIGLMDGFHKAEAGRAFEIAEALEGCGIPFEAGPELHALGHKLRALAANPQTEPPSMFRATLRPYQKTGFGWLKALGETGFGGILADDMGLGKTVQTLAFLAERHLGDNSSKQPSLLLVPTSLVHTWRRQAEQFVPELKVLILHGPERQKEFGAIAAHHVVVTSYPLLNRDHDVLTATQWDVVVLDEAQTVKNPAASIAKRIRELKSAMRLALTGTPMENSLLDLWALYDWLIPGLLGDRKTFRSRFLVPVETHGDAHAQAELNARLRPFMLRRTKEQVALDLPEKTEITELVELGDRQAALYESIRLAMDERVRKAIAERGVAGSQITILDALLKLRQVCCDPQLLKHDAAKSVTGSAKRSRLLELLATLIAEGRRVLVFSQFVEMLRLIEEDVKAQGWSYAWLTGDTVNRDEVVSGFQSGDAPVFLISLKAGGVGLTLTAADTVILYDPWWNPAVERQAMDRVHRIGQNRNVFVYRLITEGSVEEAISRLQQKKQALADALFEGGEHGPLALEADDIAALFQPLGTAEA</sequence>
<dbReference type="InterPro" id="IPR007527">
    <property type="entry name" value="Znf_SWIM"/>
</dbReference>
<proteinExistence type="predicted"/>